<organism evidence="1 2">
    <name type="scientific">Limosilactobacillus oris PB013-T2-3</name>
    <dbReference type="NCBI Taxonomy" id="908339"/>
    <lineage>
        <taxon>Bacteria</taxon>
        <taxon>Bacillati</taxon>
        <taxon>Bacillota</taxon>
        <taxon>Bacilli</taxon>
        <taxon>Lactobacillales</taxon>
        <taxon>Lactobacillaceae</taxon>
        <taxon>Limosilactobacillus</taxon>
    </lineage>
</organism>
<evidence type="ECO:0000313" key="1">
    <source>
        <dbReference type="EMBL" id="EFQ53380.1"/>
    </source>
</evidence>
<evidence type="ECO:0000313" key="2">
    <source>
        <dbReference type="Proteomes" id="UP000003070"/>
    </source>
</evidence>
<gene>
    <name evidence="1" type="ORF">HMPREF9265_0234</name>
</gene>
<dbReference type="EMBL" id="AEKL01000037">
    <property type="protein sequence ID" value="EFQ53380.1"/>
    <property type="molecule type" value="Genomic_DNA"/>
</dbReference>
<reference evidence="1 2" key="1">
    <citation type="submission" date="2010-10" db="EMBL/GenBank/DDBJ databases">
        <authorList>
            <person name="Durkin A.S."/>
            <person name="Madupu R."/>
            <person name="Torralba M."/>
            <person name="Gillis M."/>
            <person name="Methe B."/>
            <person name="Sutton G."/>
            <person name="Nelson K.E."/>
        </authorList>
    </citation>
    <scope>NUCLEOTIDE SEQUENCE [LARGE SCALE GENOMIC DNA]</scope>
    <source>
        <strain evidence="1 2">PB013-T2-3</strain>
    </source>
</reference>
<dbReference type="Proteomes" id="UP000003070">
    <property type="component" value="Unassembled WGS sequence"/>
</dbReference>
<accession>E3C7A7</accession>
<comment type="caution">
    <text evidence="1">The sequence shown here is derived from an EMBL/GenBank/DDBJ whole genome shotgun (WGS) entry which is preliminary data.</text>
</comment>
<dbReference type="AlphaFoldDB" id="E3C7A7"/>
<name>E3C7A7_9LACO</name>
<proteinExistence type="predicted"/>
<sequence length="39" mass="4585">MPKIGWQADFRHLSFDVQLAYLGVLRWCIFIFKTVKGLS</sequence>
<protein>
    <submittedName>
        <fullName evidence="1">Uncharacterized protein</fullName>
    </submittedName>
</protein>